<evidence type="ECO:0000313" key="8">
    <source>
        <dbReference type="Proteomes" id="UP001527392"/>
    </source>
</evidence>
<dbReference type="GO" id="GO:0016887">
    <property type="term" value="F:ATP hydrolysis activity"/>
    <property type="evidence" value="ECO:0007669"/>
    <property type="project" value="InterPro"/>
</dbReference>
<dbReference type="InterPro" id="IPR017871">
    <property type="entry name" value="ABC_transporter-like_CS"/>
</dbReference>
<evidence type="ECO:0000313" key="7">
    <source>
        <dbReference type="Proteomes" id="UP001212401"/>
    </source>
</evidence>
<evidence type="ECO:0000313" key="5">
    <source>
        <dbReference type="EMBL" id="MCZ3667162.1"/>
    </source>
</evidence>
<keyword evidence="2 5" id="KW-0067">ATP-binding</keyword>
<dbReference type="PANTHER" id="PTHR42855:SF2">
    <property type="entry name" value="DRUG RESISTANCE ABC TRANSPORTER,ATP-BINDING PROTEIN"/>
    <property type="match status" value="1"/>
</dbReference>
<dbReference type="AlphaFoldDB" id="A0AAW5WRH0"/>
<dbReference type="Proteomes" id="UP001527392">
    <property type="component" value="Unassembled WGS sequence"/>
</dbReference>
<dbReference type="NCBIfam" id="NF000355">
    <property type="entry name" value="ribo_prot_ABC_F"/>
    <property type="match status" value="1"/>
</dbReference>
<dbReference type="InterPro" id="IPR051309">
    <property type="entry name" value="ABCF_ATPase"/>
</dbReference>
<feature type="domain" description="ABC transporter" evidence="4">
    <location>
        <begin position="308"/>
        <end position="495"/>
    </location>
</feature>
<dbReference type="GO" id="GO:0005524">
    <property type="term" value="F:ATP binding"/>
    <property type="evidence" value="ECO:0007669"/>
    <property type="project" value="UniProtKB-KW"/>
</dbReference>
<dbReference type="InterPro" id="IPR003439">
    <property type="entry name" value="ABC_transporter-like_ATP-bd"/>
</dbReference>
<keyword evidence="8" id="KW-1185">Reference proteome</keyword>
<dbReference type="RefSeq" id="WP_124031819.1">
    <property type="nucleotide sequence ID" value="NZ_CAKMAX010000058.1"/>
</dbReference>
<gene>
    <name evidence="6" type="ORF">L2504_03215</name>
    <name evidence="5" type="ORF">L2724_02520</name>
</gene>
<comment type="caution">
    <text evidence="5">The sequence shown here is derived from an EMBL/GenBank/DDBJ whole genome shotgun (WGS) entry which is preliminary data.</text>
</comment>
<dbReference type="InterPro" id="IPR003593">
    <property type="entry name" value="AAA+_ATPase"/>
</dbReference>
<feature type="region of interest" description="Disordered" evidence="3">
    <location>
        <begin position="230"/>
        <end position="255"/>
    </location>
</feature>
<evidence type="ECO:0000256" key="2">
    <source>
        <dbReference type="ARBA" id="ARBA00022840"/>
    </source>
</evidence>
<accession>A0AAW5WRH0</accession>
<evidence type="ECO:0000256" key="3">
    <source>
        <dbReference type="SAM" id="MobiDB-lite"/>
    </source>
</evidence>
<evidence type="ECO:0000313" key="6">
    <source>
        <dbReference type="EMBL" id="MCZ3781155.1"/>
    </source>
</evidence>
<dbReference type="SMART" id="SM00382">
    <property type="entry name" value="AAA"/>
    <property type="match status" value="2"/>
</dbReference>
<reference evidence="5 8" key="1">
    <citation type="submission" date="2022-01" db="EMBL/GenBank/DDBJ databases">
        <title>VMRC isolate genome collection.</title>
        <authorList>
            <person name="France M."/>
            <person name="Rutt L."/>
            <person name="Humphrys M."/>
            <person name="Ravel J."/>
        </authorList>
    </citation>
    <scope>NUCLEOTIDE SEQUENCE</scope>
    <source>
        <strain evidence="6 8">C0030B4</strain>
        <strain evidence="5">C0048A1</strain>
    </source>
</reference>
<dbReference type="Proteomes" id="UP001212401">
    <property type="component" value="Unassembled WGS sequence"/>
</dbReference>
<dbReference type="Gene3D" id="3.40.50.300">
    <property type="entry name" value="P-loop containing nucleotide triphosphate hydrolases"/>
    <property type="match status" value="2"/>
</dbReference>
<dbReference type="EMBL" id="JAKHMS010000004">
    <property type="protein sequence ID" value="MCZ3781155.1"/>
    <property type="molecule type" value="Genomic_DNA"/>
</dbReference>
<proteinExistence type="predicted"/>
<protein>
    <submittedName>
        <fullName evidence="5">ATP-binding cassette domain-containing protein</fullName>
    </submittedName>
</protein>
<evidence type="ECO:0000256" key="1">
    <source>
        <dbReference type="ARBA" id="ARBA00022741"/>
    </source>
</evidence>
<evidence type="ECO:0000259" key="4">
    <source>
        <dbReference type="PROSITE" id="PS50893"/>
    </source>
</evidence>
<dbReference type="PROSITE" id="PS50893">
    <property type="entry name" value="ABC_TRANSPORTER_2"/>
    <property type="match status" value="2"/>
</dbReference>
<dbReference type="PROSITE" id="PS00211">
    <property type="entry name" value="ABC_TRANSPORTER_1"/>
    <property type="match status" value="1"/>
</dbReference>
<keyword evidence="1" id="KW-0547">Nucleotide-binding</keyword>
<dbReference type="CDD" id="cd03221">
    <property type="entry name" value="ABCF_EF-3"/>
    <property type="match status" value="2"/>
</dbReference>
<organism evidence="5 7">
    <name type="scientific">Limosilactobacillus vaginalis</name>
    <dbReference type="NCBI Taxonomy" id="1633"/>
    <lineage>
        <taxon>Bacteria</taxon>
        <taxon>Bacillati</taxon>
        <taxon>Bacillota</taxon>
        <taxon>Bacilli</taxon>
        <taxon>Lactobacillales</taxon>
        <taxon>Lactobacillaceae</taxon>
        <taxon>Limosilactobacillus</taxon>
    </lineage>
</organism>
<name>A0AAW5WRH0_9LACO</name>
<dbReference type="Pfam" id="PF00005">
    <property type="entry name" value="ABC_tran"/>
    <property type="match status" value="2"/>
</dbReference>
<dbReference type="SUPFAM" id="SSF52540">
    <property type="entry name" value="P-loop containing nucleoside triphosphate hydrolases"/>
    <property type="match status" value="2"/>
</dbReference>
<sequence length="495" mass="56553">MENLTIRNLSFAYPGQAPLFDHCNLDLDGDWKLGLLGRNGRGKTTLMKILRNLVNYQGSIITNLKPQYFPLTIKKPTFLAGDAVIEAVPNSFLEPWQLERELNLMATNPEILWQPYSTLSGGERTKLQLAALFASDYDYLLLDEPTNHLDQVGRKQVTNYLRQKTTGFIITSHDREFLDQIIDHTLVIERSQLVLERGNYSTYFKQKKRRDQEAITTNQQLRADIKKLKQSQQQRQQWANRAESEKKNNSHADKGFLGAKAAKMMKKSVTINNRIEQAINDKQGLLNNIDSTTPLSLNLQRDHHQTLLAVKDVTLSFSDHQLFDPLNFTVKQNEQVALSGRNGTGKSSLIQAICHQFSGNINGTIELANNITVSTVRQDYSDNSGSLTEFAKANHLELETFLNILRKLGVPRSILHNRIETMSMGQQKKVELARSLATPAHLYIWDEPLNYLDTYNQEQLIDLIQTYQPPLLFVEHDHHFIEQVSSKVICLNKDE</sequence>
<feature type="domain" description="ABC transporter" evidence="4">
    <location>
        <begin position="4"/>
        <end position="215"/>
    </location>
</feature>
<dbReference type="EMBL" id="JAKHPH010000004">
    <property type="protein sequence ID" value="MCZ3667162.1"/>
    <property type="molecule type" value="Genomic_DNA"/>
</dbReference>
<dbReference type="PANTHER" id="PTHR42855">
    <property type="entry name" value="ABC TRANSPORTER ATP-BINDING SUBUNIT"/>
    <property type="match status" value="1"/>
</dbReference>
<dbReference type="InterPro" id="IPR027417">
    <property type="entry name" value="P-loop_NTPase"/>
</dbReference>
<feature type="compositionally biased region" description="Basic and acidic residues" evidence="3">
    <location>
        <begin position="242"/>
        <end position="254"/>
    </location>
</feature>